<sequence length="240" mass="27831">MYTLDALVTVEHSYSVATDGSLLRREHEVRLYDLYGRIAITCQEHILNRIKTKIITMRVNCKLETFKDILLLFITMHILNVKLKLEIRYISSLHCFFFVYDFTALNKDCHYLMTVFMHYRIRITGFMHGKRHKEVLSFVQFCNSILIVFNEWGLRNYLRRDISIRILPVVISTSFIVPIVSSCTDTPKLFPPSIFALASSINCLRLGLTISITSTIFLLDGMSVCPEMESELKSNNCLNI</sequence>
<name>A0A6G0SW29_APHGL</name>
<protein>
    <submittedName>
        <fullName evidence="1">Uncharacterized protein</fullName>
    </submittedName>
</protein>
<proteinExistence type="predicted"/>
<gene>
    <name evidence="1" type="ORF">AGLY_017076</name>
</gene>
<keyword evidence="2" id="KW-1185">Reference proteome</keyword>
<accession>A0A6G0SW29</accession>
<reference evidence="1 2" key="1">
    <citation type="submission" date="2019-08" db="EMBL/GenBank/DDBJ databases">
        <title>The genome of the soybean aphid Biotype 1, its phylome, world population structure and adaptation to the North American continent.</title>
        <authorList>
            <person name="Giordano R."/>
            <person name="Donthu R.K."/>
            <person name="Hernandez A.G."/>
            <person name="Wright C.L."/>
            <person name="Zimin A.V."/>
        </authorList>
    </citation>
    <scope>NUCLEOTIDE SEQUENCE [LARGE SCALE GENOMIC DNA]</scope>
    <source>
        <tissue evidence="1">Whole aphids</tissue>
    </source>
</reference>
<evidence type="ECO:0000313" key="2">
    <source>
        <dbReference type="Proteomes" id="UP000475862"/>
    </source>
</evidence>
<evidence type="ECO:0000313" key="1">
    <source>
        <dbReference type="EMBL" id="KAE9522529.1"/>
    </source>
</evidence>
<dbReference type="AlphaFoldDB" id="A0A6G0SW29"/>
<dbReference type="EMBL" id="VYZN01001095">
    <property type="protein sequence ID" value="KAE9522529.1"/>
    <property type="molecule type" value="Genomic_DNA"/>
</dbReference>
<comment type="caution">
    <text evidence="1">The sequence shown here is derived from an EMBL/GenBank/DDBJ whole genome shotgun (WGS) entry which is preliminary data.</text>
</comment>
<dbReference type="Proteomes" id="UP000475862">
    <property type="component" value="Unassembled WGS sequence"/>
</dbReference>
<organism evidence="1 2">
    <name type="scientific">Aphis glycines</name>
    <name type="common">Soybean aphid</name>
    <dbReference type="NCBI Taxonomy" id="307491"/>
    <lineage>
        <taxon>Eukaryota</taxon>
        <taxon>Metazoa</taxon>
        <taxon>Ecdysozoa</taxon>
        <taxon>Arthropoda</taxon>
        <taxon>Hexapoda</taxon>
        <taxon>Insecta</taxon>
        <taxon>Pterygota</taxon>
        <taxon>Neoptera</taxon>
        <taxon>Paraneoptera</taxon>
        <taxon>Hemiptera</taxon>
        <taxon>Sternorrhyncha</taxon>
        <taxon>Aphidomorpha</taxon>
        <taxon>Aphidoidea</taxon>
        <taxon>Aphididae</taxon>
        <taxon>Aphidini</taxon>
        <taxon>Aphis</taxon>
        <taxon>Aphis</taxon>
    </lineage>
</organism>